<keyword evidence="5" id="KW-0479">Metal-binding</keyword>
<evidence type="ECO:0000256" key="5">
    <source>
        <dbReference type="ARBA" id="ARBA00022723"/>
    </source>
</evidence>
<dbReference type="FunFam" id="3.40.50.150:FF:000331">
    <property type="entry name" value="Macrocin O-methyltransferase"/>
    <property type="match status" value="1"/>
</dbReference>
<organism evidence="9 10">
    <name type="scientific">Embleya scabrispora</name>
    <dbReference type="NCBI Taxonomy" id="159449"/>
    <lineage>
        <taxon>Bacteria</taxon>
        <taxon>Bacillati</taxon>
        <taxon>Actinomycetota</taxon>
        <taxon>Actinomycetes</taxon>
        <taxon>Kitasatosporales</taxon>
        <taxon>Streptomycetaceae</taxon>
        <taxon>Embleya</taxon>
    </lineage>
</organism>
<keyword evidence="10" id="KW-1185">Reference proteome</keyword>
<dbReference type="GO" id="GO:0046872">
    <property type="term" value="F:metal ion binding"/>
    <property type="evidence" value="ECO:0007669"/>
    <property type="project" value="UniProtKB-KW"/>
</dbReference>
<evidence type="ECO:0000256" key="4">
    <source>
        <dbReference type="ARBA" id="ARBA00022691"/>
    </source>
</evidence>
<name>A0A1T3NWJ4_9ACTN</name>
<comment type="similarity">
    <text evidence="8">Belongs to the methyltransferase TylF/MycF family.</text>
</comment>
<evidence type="ECO:0000313" key="9">
    <source>
        <dbReference type="EMBL" id="OPC81042.1"/>
    </source>
</evidence>
<evidence type="ECO:0000256" key="7">
    <source>
        <dbReference type="ARBA" id="ARBA00023194"/>
    </source>
</evidence>
<dbReference type="InterPro" id="IPR029063">
    <property type="entry name" value="SAM-dependent_MTases_sf"/>
</dbReference>
<keyword evidence="7" id="KW-0045">Antibiotic biosynthesis</keyword>
<dbReference type="AlphaFoldDB" id="A0A1T3NWJ4"/>
<keyword evidence="6" id="KW-0460">Magnesium</keyword>
<dbReference type="STRING" id="159449.B4N89_08860"/>
<dbReference type="GO" id="GO:0008168">
    <property type="term" value="F:methyltransferase activity"/>
    <property type="evidence" value="ECO:0007669"/>
    <property type="project" value="UniProtKB-KW"/>
</dbReference>
<evidence type="ECO:0000256" key="2">
    <source>
        <dbReference type="ARBA" id="ARBA00022603"/>
    </source>
</evidence>
<protein>
    <submittedName>
        <fullName evidence="9">Macrocin O-methyltransferase</fullName>
    </submittedName>
</protein>
<evidence type="ECO:0000256" key="8">
    <source>
        <dbReference type="ARBA" id="ARBA00060900"/>
    </source>
</evidence>
<comment type="pathway">
    <text evidence="1">Antibiotic biosynthesis.</text>
</comment>
<proteinExistence type="inferred from homology"/>
<keyword evidence="4" id="KW-0949">S-adenosyl-L-methionine</keyword>
<accession>A0A1T3NWJ4</accession>
<gene>
    <name evidence="9" type="ORF">B4N89_08860</name>
</gene>
<dbReference type="RefSeq" id="WP_078975348.1">
    <property type="nucleotide sequence ID" value="NZ_MWQN01000001.1"/>
</dbReference>
<evidence type="ECO:0000313" key="10">
    <source>
        <dbReference type="Proteomes" id="UP000190037"/>
    </source>
</evidence>
<keyword evidence="3 9" id="KW-0808">Transferase</keyword>
<dbReference type="Gene3D" id="3.40.50.150">
    <property type="entry name" value="Vaccinia Virus protein VP39"/>
    <property type="match status" value="1"/>
</dbReference>
<dbReference type="EMBL" id="MWQN01000001">
    <property type="protein sequence ID" value="OPC81042.1"/>
    <property type="molecule type" value="Genomic_DNA"/>
</dbReference>
<evidence type="ECO:0000256" key="3">
    <source>
        <dbReference type="ARBA" id="ARBA00022679"/>
    </source>
</evidence>
<dbReference type="GO" id="GO:0032259">
    <property type="term" value="P:methylation"/>
    <property type="evidence" value="ECO:0007669"/>
    <property type="project" value="UniProtKB-KW"/>
</dbReference>
<evidence type="ECO:0000256" key="6">
    <source>
        <dbReference type="ARBA" id="ARBA00022842"/>
    </source>
</evidence>
<sequence length="255" mass="28879">MKPDGQLSEGELYLDLLEKVVTNLVYGDAPIPNEWVPETSFNPEHRENGQDWPSIAHTMVGLKRIRNVRHVLDRVVEDGVPGDFIETGVWRGGVCIFARGFLKAHGITDRRVWVADSFEGIPDTGADGHPLDREMALHQANEVLGVSLETVRRNFERYGLLDDQVRFLPGWFKDTLPDAPVRALAVMRLDGDLYESTMDALEHLYPKLSPGGFVIIDDYVVPACRKAVDDFRERNGIEDAVRTIDEHSVFWRRDA</sequence>
<reference evidence="9 10" key="1">
    <citation type="submission" date="2017-03" db="EMBL/GenBank/DDBJ databases">
        <title>Draft genome sequence of Streptomyces scabrisporus NF3, endophyte isolated from Amphipterygium adstringens.</title>
        <authorList>
            <person name="Vazquez M."/>
            <person name="Ceapa C.D."/>
            <person name="Rodriguez Luna D."/>
            <person name="Sanchez Esquivel S."/>
        </authorList>
    </citation>
    <scope>NUCLEOTIDE SEQUENCE [LARGE SCALE GENOMIC DNA]</scope>
    <source>
        <strain evidence="9 10">NF3</strain>
    </source>
</reference>
<dbReference type="InterPro" id="IPR008884">
    <property type="entry name" value="TylF_MeTrfase"/>
</dbReference>
<comment type="caution">
    <text evidence="9">The sequence shown here is derived from an EMBL/GenBank/DDBJ whole genome shotgun (WGS) entry which is preliminary data.</text>
</comment>
<dbReference type="PANTHER" id="PTHR40036:SF1">
    <property type="entry name" value="MACROCIN O-METHYLTRANSFERASE"/>
    <property type="match status" value="1"/>
</dbReference>
<dbReference type="OrthoDB" id="3826968at2"/>
<dbReference type="SUPFAM" id="SSF53335">
    <property type="entry name" value="S-adenosyl-L-methionine-dependent methyltransferases"/>
    <property type="match status" value="1"/>
</dbReference>
<dbReference type="Proteomes" id="UP000190037">
    <property type="component" value="Unassembled WGS sequence"/>
</dbReference>
<dbReference type="GO" id="GO:0017000">
    <property type="term" value="P:antibiotic biosynthetic process"/>
    <property type="evidence" value="ECO:0007669"/>
    <property type="project" value="UniProtKB-KW"/>
</dbReference>
<keyword evidence="2 9" id="KW-0489">Methyltransferase</keyword>
<dbReference type="Pfam" id="PF05711">
    <property type="entry name" value="TylF"/>
    <property type="match status" value="1"/>
</dbReference>
<dbReference type="PANTHER" id="PTHR40036">
    <property type="entry name" value="MACROCIN O-METHYLTRANSFERASE"/>
    <property type="match status" value="1"/>
</dbReference>
<evidence type="ECO:0000256" key="1">
    <source>
        <dbReference type="ARBA" id="ARBA00004792"/>
    </source>
</evidence>